<name>X1SWU3_9ZZZZ</name>
<dbReference type="AlphaFoldDB" id="X1SWU3"/>
<accession>X1SWU3</accession>
<evidence type="ECO:0000313" key="1">
    <source>
        <dbReference type="EMBL" id="GAI72289.1"/>
    </source>
</evidence>
<reference evidence="1" key="1">
    <citation type="journal article" date="2014" name="Front. Microbiol.">
        <title>High frequency of phylogenetically diverse reductive dehalogenase-homologous genes in deep subseafloor sedimentary metagenomes.</title>
        <authorList>
            <person name="Kawai M."/>
            <person name="Futagami T."/>
            <person name="Toyoda A."/>
            <person name="Takaki Y."/>
            <person name="Nishi S."/>
            <person name="Hori S."/>
            <person name="Arai W."/>
            <person name="Tsubouchi T."/>
            <person name="Morono Y."/>
            <person name="Uchiyama I."/>
            <person name="Ito T."/>
            <person name="Fujiyama A."/>
            <person name="Inagaki F."/>
            <person name="Takami H."/>
        </authorList>
    </citation>
    <scope>NUCLEOTIDE SEQUENCE</scope>
    <source>
        <strain evidence="1">Expedition CK06-06</strain>
    </source>
</reference>
<proteinExistence type="predicted"/>
<sequence length="149" mass="16577">MGKHYGLDIPTLHELRIDVDKEWVDENGQPRGVSNIKEIAEAMDTGHIAQSDGIRLLKLPPSLENYVLTSQGPGHLVAWTAGGSYFHRYFPVTIDLSHALAKVTPDKSYDKDAPLTTWNRQNCGDAPADYIKRLTPSRREQAGVVFPPL</sequence>
<protein>
    <submittedName>
        <fullName evidence="1">Uncharacterized protein</fullName>
    </submittedName>
</protein>
<organism evidence="1">
    <name type="scientific">marine sediment metagenome</name>
    <dbReference type="NCBI Taxonomy" id="412755"/>
    <lineage>
        <taxon>unclassified sequences</taxon>
        <taxon>metagenomes</taxon>
        <taxon>ecological metagenomes</taxon>
    </lineage>
</organism>
<gene>
    <name evidence="1" type="ORF">S12H4_03873</name>
</gene>
<dbReference type="EMBL" id="BARW01001136">
    <property type="protein sequence ID" value="GAI72289.1"/>
    <property type="molecule type" value="Genomic_DNA"/>
</dbReference>
<comment type="caution">
    <text evidence="1">The sequence shown here is derived from an EMBL/GenBank/DDBJ whole genome shotgun (WGS) entry which is preliminary data.</text>
</comment>